<reference evidence="1 2" key="1">
    <citation type="journal article" date="2022" name="New Phytol.">
        <title>Ecological generalism drives hyperdiversity of secondary metabolite gene clusters in xylarialean endophytes.</title>
        <authorList>
            <person name="Franco M.E.E."/>
            <person name="Wisecaver J.H."/>
            <person name="Arnold A.E."/>
            <person name="Ju Y.M."/>
            <person name="Slot J.C."/>
            <person name="Ahrendt S."/>
            <person name="Moore L.P."/>
            <person name="Eastman K.E."/>
            <person name="Scott K."/>
            <person name="Konkel Z."/>
            <person name="Mondo S.J."/>
            <person name="Kuo A."/>
            <person name="Hayes R.D."/>
            <person name="Haridas S."/>
            <person name="Andreopoulos B."/>
            <person name="Riley R."/>
            <person name="LaButti K."/>
            <person name="Pangilinan J."/>
            <person name="Lipzen A."/>
            <person name="Amirebrahimi M."/>
            <person name="Yan J."/>
            <person name="Adam C."/>
            <person name="Keymanesh K."/>
            <person name="Ng V."/>
            <person name="Louie K."/>
            <person name="Northen T."/>
            <person name="Drula E."/>
            <person name="Henrissat B."/>
            <person name="Hsieh H.M."/>
            <person name="Youens-Clark K."/>
            <person name="Lutzoni F."/>
            <person name="Miadlikowska J."/>
            <person name="Eastwood D.C."/>
            <person name="Hamelin R.C."/>
            <person name="Grigoriev I.V."/>
            <person name="U'Ren J.M."/>
        </authorList>
    </citation>
    <scope>NUCLEOTIDE SEQUENCE [LARGE SCALE GENOMIC DNA]</scope>
    <source>
        <strain evidence="1 2">CBS 119005</strain>
    </source>
</reference>
<dbReference type="Proteomes" id="UP001497700">
    <property type="component" value="Unassembled WGS sequence"/>
</dbReference>
<protein>
    <submittedName>
        <fullName evidence="1">Short chain dehydrogenase</fullName>
    </submittedName>
</protein>
<accession>A0ACB9Z1D1</accession>
<keyword evidence="2" id="KW-1185">Reference proteome</keyword>
<comment type="caution">
    <text evidence="1">The sequence shown here is derived from an EMBL/GenBank/DDBJ whole genome shotgun (WGS) entry which is preliminary data.</text>
</comment>
<dbReference type="EMBL" id="MU393472">
    <property type="protein sequence ID" value="KAI4865448.1"/>
    <property type="molecule type" value="Genomic_DNA"/>
</dbReference>
<organism evidence="1 2">
    <name type="scientific">Hypoxylon rubiginosum</name>
    <dbReference type="NCBI Taxonomy" id="110542"/>
    <lineage>
        <taxon>Eukaryota</taxon>
        <taxon>Fungi</taxon>
        <taxon>Dikarya</taxon>
        <taxon>Ascomycota</taxon>
        <taxon>Pezizomycotina</taxon>
        <taxon>Sordariomycetes</taxon>
        <taxon>Xylariomycetidae</taxon>
        <taxon>Xylariales</taxon>
        <taxon>Hypoxylaceae</taxon>
        <taxon>Hypoxylon</taxon>
    </lineage>
</organism>
<evidence type="ECO:0000313" key="1">
    <source>
        <dbReference type="EMBL" id="KAI4865448.1"/>
    </source>
</evidence>
<sequence length="235" mass="25417">MAGIFVTFVTGYRPVIRLLHRAATRGRIFSVPNWSTDSIAAISPQHPELSATGKTVIITGAICFPYPFPIIDITRKKSLAEAASTIGTWDILTLSAGFISAPSPATSTDTQEWHTKAFLPTANNAHVTILAVTTWLAAALTTMLPGLSAYMTSKLAQTKRIEFVSPENPSVFAATVHPSMVVTDMFNKSGGKEEALAMDKIWLLAHLSLKASAQVIQSGVQMTTYLFNDWPYSSV</sequence>
<proteinExistence type="predicted"/>
<gene>
    <name evidence="1" type="ORF">F4820DRAFT_458233</name>
</gene>
<evidence type="ECO:0000313" key="2">
    <source>
        <dbReference type="Proteomes" id="UP001497700"/>
    </source>
</evidence>
<name>A0ACB9Z1D1_9PEZI</name>